<feature type="non-terminal residue" evidence="2">
    <location>
        <position position="110"/>
    </location>
</feature>
<dbReference type="AlphaFoldDB" id="X1MKR1"/>
<gene>
    <name evidence="2" type="ORF">S06H3_34718</name>
</gene>
<dbReference type="PROSITE" id="PS51186">
    <property type="entry name" value="GNAT"/>
    <property type="match status" value="1"/>
</dbReference>
<dbReference type="Gene3D" id="3.40.630.30">
    <property type="match status" value="1"/>
</dbReference>
<sequence>MIRKCQTNDAQRIHFIINEAAKAYEGVIPTDCYHQPYMHMDELRQEMKRMTFFGWEVKGELVGVTGFEPIKDVTLIRHAYVLSQWQRQGIGSKLLNHLKGLATTSRLLVG</sequence>
<evidence type="ECO:0000313" key="2">
    <source>
        <dbReference type="EMBL" id="GAI18646.1"/>
    </source>
</evidence>
<dbReference type="InterPro" id="IPR016181">
    <property type="entry name" value="Acyl_CoA_acyltransferase"/>
</dbReference>
<dbReference type="InterPro" id="IPR000182">
    <property type="entry name" value="GNAT_dom"/>
</dbReference>
<evidence type="ECO:0000259" key="1">
    <source>
        <dbReference type="PROSITE" id="PS51186"/>
    </source>
</evidence>
<proteinExistence type="predicted"/>
<name>X1MKR1_9ZZZZ</name>
<comment type="caution">
    <text evidence="2">The sequence shown here is derived from an EMBL/GenBank/DDBJ whole genome shotgun (WGS) entry which is preliminary data.</text>
</comment>
<protein>
    <recommendedName>
        <fullName evidence="1">N-acetyltransferase domain-containing protein</fullName>
    </recommendedName>
</protein>
<dbReference type="Pfam" id="PF00583">
    <property type="entry name" value="Acetyltransf_1"/>
    <property type="match status" value="1"/>
</dbReference>
<accession>X1MKR1</accession>
<dbReference type="CDD" id="cd04301">
    <property type="entry name" value="NAT_SF"/>
    <property type="match status" value="1"/>
</dbReference>
<dbReference type="GO" id="GO:0016747">
    <property type="term" value="F:acyltransferase activity, transferring groups other than amino-acyl groups"/>
    <property type="evidence" value="ECO:0007669"/>
    <property type="project" value="InterPro"/>
</dbReference>
<reference evidence="2" key="1">
    <citation type="journal article" date="2014" name="Front. Microbiol.">
        <title>High frequency of phylogenetically diverse reductive dehalogenase-homologous genes in deep subseafloor sedimentary metagenomes.</title>
        <authorList>
            <person name="Kawai M."/>
            <person name="Futagami T."/>
            <person name="Toyoda A."/>
            <person name="Takaki Y."/>
            <person name="Nishi S."/>
            <person name="Hori S."/>
            <person name="Arai W."/>
            <person name="Tsubouchi T."/>
            <person name="Morono Y."/>
            <person name="Uchiyama I."/>
            <person name="Ito T."/>
            <person name="Fujiyama A."/>
            <person name="Inagaki F."/>
            <person name="Takami H."/>
        </authorList>
    </citation>
    <scope>NUCLEOTIDE SEQUENCE</scope>
    <source>
        <strain evidence="2">Expedition CK06-06</strain>
    </source>
</reference>
<organism evidence="2">
    <name type="scientific">marine sediment metagenome</name>
    <dbReference type="NCBI Taxonomy" id="412755"/>
    <lineage>
        <taxon>unclassified sequences</taxon>
        <taxon>metagenomes</taxon>
        <taxon>ecological metagenomes</taxon>
    </lineage>
</organism>
<feature type="domain" description="N-acetyltransferase" evidence="1">
    <location>
        <begin position="1"/>
        <end position="110"/>
    </location>
</feature>
<dbReference type="SUPFAM" id="SSF55729">
    <property type="entry name" value="Acyl-CoA N-acyltransferases (Nat)"/>
    <property type="match status" value="1"/>
</dbReference>
<dbReference type="EMBL" id="BARV01020869">
    <property type="protein sequence ID" value="GAI18646.1"/>
    <property type="molecule type" value="Genomic_DNA"/>
</dbReference>